<reference evidence="4 5" key="1">
    <citation type="submission" date="2024-11" db="EMBL/GenBank/DDBJ databases">
        <title>Chromosome-level genome assembly of the freshwater bivalve Anodonta woodiana.</title>
        <authorList>
            <person name="Chen X."/>
        </authorList>
    </citation>
    <scope>NUCLEOTIDE SEQUENCE [LARGE SCALE GENOMIC DNA]</scope>
    <source>
        <strain evidence="4">MN2024</strain>
        <tissue evidence="4">Gills</tissue>
    </source>
</reference>
<dbReference type="EMBL" id="JBJQND010000001">
    <property type="protein sequence ID" value="KAL3890609.1"/>
    <property type="molecule type" value="Genomic_DNA"/>
</dbReference>
<evidence type="ECO:0000313" key="5">
    <source>
        <dbReference type="Proteomes" id="UP001634394"/>
    </source>
</evidence>
<feature type="non-terminal residue" evidence="4">
    <location>
        <position position="1"/>
    </location>
</feature>
<name>A0ABD3XWK6_SINWO</name>
<accession>A0ABD3XWK6</accession>
<evidence type="ECO:0000256" key="1">
    <source>
        <dbReference type="ARBA" id="ARBA00023157"/>
    </source>
</evidence>
<feature type="domain" description="FZ" evidence="3">
    <location>
        <begin position="1"/>
        <end position="125"/>
    </location>
</feature>
<evidence type="ECO:0000256" key="2">
    <source>
        <dbReference type="PROSITE-ProRule" id="PRU00090"/>
    </source>
</evidence>
<dbReference type="SUPFAM" id="SSF63501">
    <property type="entry name" value="Frizzled cysteine-rich domain"/>
    <property type="match status" value="1"/>
</dbReference>
<comment type="caution">
    <text evidence="4">The sequence shown here is derived from an EMBL/GenBank/DDBJ whole genome shotgun (WGS) entry which is preliminary data.</text>
</comment>
<dbReference type="PROSITE" id="PS50038">
    <property type="entry name" value="FZ"/>
    <property type="match status" value="1"/>
</dbReference>
<proteinExistence type="predicted"/>
<dbReference type="Gene3D" id="1.10.2000.10">
    <property type="entry name" value="Frizzled cysteine-rich domain"/>
    <property type="match status" value="1"/>
</dbReference>
<keyword evidence="1 2" id="KW-1015">Disulfide bond</keyword>
<feature type="non-terminal residue" evidence="4">
    <location>
        <position position="128"/>
    </location>
</feature>
<dbReference type="AlphaFoldDB" id="A0ABD3XWK6"/>
<sequence>GCLTNPYSFCLKFGFQQVIMPSIIGQTSVTEARNHLNYLMYEINSWNLFIKPVFGCMESVDKFICGLHMSECVDGKHRPLCRESCQVVARTCITKSLHNSWTFLNMEYFCKFLPYQVDDPTCRPVGTS</sequence>
<dbReference type="InterPro" id="IPR020067">
    <property type="entry name" value="Frizzled_dom"/>
</dbReference>
<dbReference type="Pfam" id="PF01392">
    <property type="entry name" value="Fz"/>
    <property type="match status" value="1"/>
</dbReference>
<dbReference type="InterPro" id="IPR036790">
    <property type="entry name" value="Frizzled_dom_sf"/>
</dbReference>
<evidence type="ECO:0000313" key="4">
    <source>
        <dbReference type="EMBL" id="KAL3890609.1"/>
    </source>
</evidence>
<feature type="disulfide bond" evidence="2">
    <location>
        <begin position="81"/>
        <end position="122"/>
    </location>
</feature>
<gene>
    <name evidence="4" type="ORF">ACJMK2_002891</name>
</gene>
<comment type="caution">
    <text evidence="2">Lacks conserved residue(s) required for the propagation of feature annotation.</text>
</comment>
<dbReference type="Proteomes" id="UP001634394">
    <property type="component" value="Unassembled WGS sequence"/>
</dbReference>
<organism evidence="4 5">
    <name type="scientific">Sinanodonta woodiana</name>
    <name type="common">Chinese pond mussel</name>
    <name type="synonym">Anodonta woodiana</name>
    <dbReference type="NCBI Taxonomy" id="1069815"/>
    <lineage>
        <taxon>Eukaryota</taxon>
        <taxon>Metazoa</taxon>
        <taxon>Spiralia</taxon>
        <taxon>Lophotrochozoa</taxon>
        <taxon>Mollusca</taxon>
        <taxon>Bivalvia</taxon>
        <taxon>Autobranchia</taxon>
        <taxon>Heteroconchia</taxon>
        <taxon>Palaeoheterodonta</taxon>
        <taxon>Unionida</taxon>
        <taxon>Unionoidea</taxon>
        <taxon>Unionidae</taxon>
        <taxon>Unioninae</taxon>
        <taxon>Sinanodonta</taxon>
    </lineage>
</organism>
<protein>
    <recommendedName>
        <fullName evidence="3">FZ domain-containing protein</fullName>
    </recommendedName>
</protein>
<keyword evidence="5" id="KW-1185">Reference proteome</keyword>
<evidence type="ECO:0000259" key="3">
    <source>
        <dbReference type="PROSITE" id="PS50038"/>
    </source>
</evidence>